<dbReference type="InterPro" id="IPR010992">
    <property type="entry name" value="IHF-like_DNA-bd_dom_sf"/>
</dbReference>
<reference evidence="6" key="1">
    <citation type="journal article" date="2019" name="Int. J. Syst. Evol. Microbiol.">
        <title>The Global Catalogue of Microorganisms (GCM) 10K type strain sequencing project: providing services to taxonomists for standard genome sequencing and annotation.</title>
        <authorList>
            <consortium name="The Broad Institute Genomics Platform"/>
            <consortium name="The Broad Institute Genome Sequencing Center for Infectious Disease"/>
            <person name="Wu L."/>
            <person name="Ma J."/>
        </authorList>
    </citation>
    <scope>NUCLEOTIDE SEQUENCE [LARGE SCALE GENOMIC DNA]</scope>
    <source>
        <strain evidence="6">TBRC 7912</strain>
    </source>
</reference>
<evidence type="ECO:0000313" key="5">
    <source>
        <dbReference type="EMBL" id="MFC3979685.1"/>
    </source>
</evidence>
<dbReference type="EMBL" id="JBHSBC010000004">
    <property type="protein sequence ID" value="MFC3979685.1"/>
    <property type="molecule type" value="Genomic_DNA"/>
</dbReference>
<keyword evidence="2 5" id="KW-0238">DNA-binding</keyword>
<protein>
    <submittedName>
        <fullName evidence="5">HU family DNA-binding protein</fullName>
    </submittedName>
</protein>
<evidence type="ECO:0000256" key="1">
    <source>
        <dbReference type="ARBA" id="ARBA00023067"/>
    </source>
</evidence>
<gene>
    <name evidence="5" type="ORF">ACFOYY_06125</name>
</gene>
<dbReference type="InterPro" id="IPR000119">
    <property type="entry name" value="Hist_DNA-bd"/>
</dbReference>
<dbReference type="SUPFAM" id="SSF47729">
    <property type="entry name" value="IHF-like DNA-binding proteins"/>
    <property type="match status" value="1"/>
</dbReference>
<organism evidence="5 6">
    <name type="scientific">Streptosporangium jomthongense</name>
    <dbReference type="NCBI Taxonomy" id="1193683"/>
    <lineage>
        <taxon>Bacteria</taxon>
        <taxon>Bacillati</taxon>
        <taxon>Actinomycetota</taxon>
        <taxon>Actinomycetes</taxon>
        <taxon>Streptosporangiales</taxon>
        <taxon>Streptosporangiaceae</taxon>
        <taxon>Streptosporangium</taxon>
    </lineage>
</organism>
<feature type="region of interest" description="Disordered" evidence="4">
    <location>
        <begin position="51"/>
        <end position="95"/>
    </location>
</feature>
<dbReference type="RefSeq" id="WP_386188514.1">
    <property type="nucleotide sequence ID" value="NZ_JBHSBC010000004.1"/>
</dbReference>
<dbReference type="InterPro" id="IPR020816">
    <property type="entry name" value="Histone-like_DNA-bd_CS"/>
</dbReference>
<dbReference type="Gene3D" id="4.10.520.10">
    <property type="entry name" value="IHF-like DNA-binding proteins"/>
    <property type="match status" value="1"/>
</dbReference>
<dbReference type="PRINTS" id="PR01727">
    <property type="entry name" value="DNABINDINGHU"/>
</dbReference>
<keyword evidence="6" id="KW-1185">Reference proteome</keyword>
<sequence>MNKTELIAAVAELPKTVVAKVLGATFDIVPLAVAAGDPVTIPGFGTFETVERSERTGRNPQTGATIQIPASKAPKFRPGSTFKGLVADSKSPVNA</sequence>
<name>A0ABV8EWA4_9ACTN</name>
<accession>A0ABV8EWA4</accession>
<dbReference type="PANTHER" id="PTHR33175:SF3">
    <property type="entry name" value="DNA-BINDING PROTEIN HU-BETA"/>
    <property type="match status" value="1"/>
</dbReference>
<dbReference type="PANTHER" id="PTHR33175">
    <property type="entry name" value="DNA-BINDING PROTEIN HU"/>
    <property type="match status" value="1"/>
</dbReference>
<evidence type="ECO:0000313" key="6">
    <source>
        <dbReference type="Proteomes" id="UP001595698"/>
    </source>
</evidence>
<dbReference type="Proteomes" id="UP001595698">
    <property type="component" value="Unassembled WGS sequence"/>
</dbReference>
<comment type="caution">
    <text evidence="5">The sequence shown here is derived from an EMBL/GenBank/DDBJ whole genome shotgun (WGS) entry which is preliminary data.</text>
</comment>
<keyword evidence="1" id="KW-0226">DNA condensation</keyword>
<evidence type="ECO:0000256" key="4">
    <source>
        <dbReference type="SAM" id="MobiDB-lite"/>
    </source>
</evidence>
<proteinExistence type="inferred from homology"/>
<dbReference type="SMART" id="SM00411">
    <property type="entry name" value="BHL"/>
    <property type="match status" value="1"/>
</dbReference>
<dbReference type="CDD" id="cd13831">
    <property type="entry name" value="HU"/>
    <property type="match status" value="1"/>
</dbReference>
<evidence type="ECO:0000256" key="2">
    <source>
        <dbReference type="ARBA" id="ARBA00023125"/>
    </source>
</evidence>
<evidence type="ECO:0000256" key="3">
    <source>
        <dbReference type="RuleBase" id="RU003939"/>
    </source>
</evidence>
<dbReference type="Pfam" id="PF00216">
    <property type="entry name" value="Bac_DNA_binding"/>
    <property type="match status" value="1"/>
</dbReference>
<dbReference type="GO" id="GO:0003677">
    <property type="term" value="F:DNA binding"/>
    <property type="evidence" value="ECO:0007669"/>
    <property type="project" value="UniProtKB-KW"/>
</dbReference>
<dbReference type="PROSITE" id="PS00045">
    <property type="entry name" value="HISTONE_LIKE"/>
    <property type="match status" value="1"/>
</dbReference>
<comment type="similarity">
    <text evidence="3">Belongs to the bacterial histone-like protein family.</text>
</comment>